<dbReference type="SUPFAM" id="SSF46785">
    <property type="entry name" value="Winged helix' DNA-binding domain"/>
    <property type="match status" value="1"/>
</dbReference>
<dbReference type="AlphaFoldDB" id="A0A157NZD8"/>
<evidence type="ECO:0000313" key="7">
    <source>
        <dbReference type="Proteomes" id="UP000077037"/>
    </source>
</evidence>
<organism evidence="6 7">
    <name type="scientific">Bordetella ansorpii</name>
    <dbReference type="NCBI Taxonomy" id="288768"/>
    <lineage>
        <taxon>Bacteria</taxon>
        <taxon>Pseudomonadati</taxon>
        <taxon>Pseudomonadota</taxon>
        <taxon>Betaproteobacteria</taxon>
        <taxon>Burkholderiales</taxon>
        <taxon>Alcaligenaceae</taxon>
        <taxon>Bordetella</taxon>
    </lineage>
</organism>
<dbReference type="Pfam" id="PF00126">
    <property type="entry name" value="HTH_1"/>
    <property type="match status" value="1"/>
</dbReference>
<evidence type="ECO:0000256" key="2">
    <source>
        <dbReference type="ARBA" id="ARBA00023015"/>
    </source>
</evidence>
<dbReference type="PROSITE" id="PS50931">
    <property type="entry name" value="HTH_LYSR"/>
    <property type="match status" value="1"/>
</dbReference>
<evidence type="ECO:0000256" key="3">
    <source>
        <dbReference type="ARBA" id="ARBA00023125"/>
    </source>
</evidence>
<gene>
    <name evidence="6" type="primary">qseD_2</name>
    <name evidence="6" type="ORF">SAMEA1982600_02076</name>
</gene>
<dbReference type="RefSeq" id="WP_066411261.1">
    <property type="nucleotide sequence ID" value="NZ_FKBS01000014.1"/>
</dbReference>
<proteinExistence type="inferred from homology"/>
<dbReference type="Proteomes" id="UP000077037">
    <property type="component" value="Unassembled WGS sequence"/>
</dbReference>
<name>A0A157NZD8_9BORD</name>
<dbReference type="Gene3D" id="1.10.10.10">
    <property type="entry name" value="Winged helix-like DNA-binding domain superfamily/Winged helix DNA-binding domain"/>
    <property type="match status" value="1"/>
</dbReference>
<reference evidence="6 7" key="1">
    <citation type="submission" date="2016-03" db="EMBL/GenBank/DDBJ databases">
        <authorList>
            <consortium name="Pathogen Informatics"/>
        </authorList>
    </citation>
    <scope>NUCLEOTIDE SEQUENCE [LARGE SCALE GENOMIC DNA]</scope>
    <source>
        <strain evidence="6 7">NCTC13364</strain>
    </source>
</reference>
<dbReference type="InterPro" id="IPR005119">
    <property type="entry name" value="LysR_subst-bd"/>
</dbReference>
<evidence type="ECO:0000313" key="6">
    <source>
        <dbReference type="EMBL" id="SAI26374.1"/>
    </source>
</evidence>
<dbReference type="InterPro" id="IPR036388">
    <property type="entry name" value="WH-like_DNA-bd_sf"/>
</dbReference>
<evidence type="ECO:0000259" key="5">
    <source>
        <dbReference type="PROSITE" id="PS50931"/>
    </source>
</evidence>
<dbReference type="InterPro" id="IPR000847">
    <property type="entry name" value="LysR_HTH_N"/>
</dbReference>
<dbReference type="PRINTS" id="PR00039">
    <property type="entry name" value="HTHLYSR"/>
</dbReference>
<dbReference type="GO" id="GO:0000976">
    <property type="term" value="F:transcription cis-regulatory region binding"/>
    <property type="evidence" value="ECO:0007669"/>
    <property type="project" value="TreeGrafter"/>
</dbReference>
<dbReference type="EMBL" id="FKBS01000014">
    <property type="protein sequence ID" value="SAI26374.1"/>
    <property type="molecule type" value="Genomic_DNA"/>
</dbReference>
<dbReference type="PANTHER" id="PTHR30126">
    <property type="entry name" value="HTH-TYPE TRANSCRIPTIONAL REGULATOR"/>
    <property type="match status" value="1"/>
</dbReference>
<feature type="domain" description="HTH lysR-type" evidence="5">
    <location>
        <begin position="8"/>
        <end position="65"/>
    </location>
</feature>
<dbReference type="GO" id="GO:0003700">
    <property type="term" value="F:DNA-binding transcription factor activity"/>
    <property type="evidence" value="ECO:0007669"/>
    <property type="project" value="InterPro"/>
</dbReference>
<sequence length="311" mass="33948">MGPGNRPLDMEWLEDFCALAETGSFSRAAEARAIAQPAFSRHIRALEEWVGVDLFDRSAHPTELTAAGRKFRPLLQQVLADLEAARIKARAAQAQSEASLRFAATHFLSLTFFPRWLVSLEALFAIGPIQTMSDSFQSCADLMAQRRVQFLLCHRHAGVPNRMDEQAYPVVRLDGDVLMPVGAPATDGSARHLVDHDAPVPLLSYGPASGLGRIVDHHLKQAGKTADRFRETFVAHHAALLRSMALQGRGIAWLPGELVKEDLAQGRLCRAGGPQWDIPVDICLYRQPSELAPVAEKLWEAVAAAGKAPAA</sequence>
<dbReference type="Gene3D" id="3.40.190.290">
    <property type="match status" value="1"/>
</dbReference>
<keyword evidence="2" id="KW-0805">Transcription regulation</keyword>
<comment type="similarity">
    <text evidence="1">Belongs to the LysR transcriptional regulatory family.</text>
</comment>
<dbReference type="Pfam" id="PF03466">
    <property type="entry name" value="LysR_substrate"/>
    <property type="match status" value="1"/>
</dbReference>
<keyword evidence="3" id="KW-0238">DNA-binding</keyword>
<dbReference type="PANTHER" id="PTHR30126:SF2">
    <property type="entry name" value="HTH-TYPE TRANSCRIPTIONAL REGULATOR YJIE"/>
    <property type="match status" value="1"/>
</dbReference>
<dbReference type="SUPFAM" id="SSF53850">
    <property type="entry name" value="Periplasmic binding protein-like II"/>
    <property type="match status" value="1"/>
</dbReference>
<dbReference type="InterPro" id="IPR036390">
    <property type="entry name" value="WH_DNA-bd_sf"/>
</dbReference>
<evidence type="ECO:0000256" key="4">
    <source>
        <dbReference type="ARBA" id="ARBA00023163"/>
    </source>
</evidence>
<accession>A0A157NZD8</accession>
<evidence type="ECO:0000256" key="1">
    <source>
        <dbReference type="ARBA" id="ARBA00009437"/>
    </source>
</evidence>
<protein>
    <submittedName>
        <fullName evidence="6">LysR family transcriptional regulator</fullName>
    </submittedName>
</protein>
<dbReference type="OrthoDB" id="8715249at2"/>
<keyword evidence="4" id="KW-0804">Transcription</keyword>